<dbReference type="Pfam" id="PF00158">
    <property type="entry name" value="Sigma54_activat"/>
    <property type="match status" value="1"/>
</dbReference>
<dbReference type="GO" id="GO:0005524">
    <property type="term" value="F:ATP binding"/>
    <property type="evidence" value="ECO:0007669"/>
    <property type="project" value="UniProtKB-KW"/>
</dbReference>
<dbReference type="PANTHER" id="PTHR32071:SF57">
    <property type="entry name" value="C4-DICARBOXYLATE TRANSPORT TRANSCRIPTIONAL REGULATORY PROTEIN DCTD"/>
    <property type="match status" value="1"/>
</dbReference>
<evidence type="ECO:0000313" key="8">
    <source>
        <dbReference type="EMBL" id="PLX61585.1"/>
    </source>
</evidence>
<evidence type="ECO:0000259" key="6">
    <source>
        <dbReference type="PROSITE" id="PS50045"/>
    </source>
</evidence>
<evidence type="ECO:0000259" key="7">
    <source>
        <dbReference type="PROSITE" id="PS50112"/>
    </source>
</evidence>
<dbReference type="Gene3D" id="3.40.50.300">
    <property type="entry name" value="P-loop containing nucleotide triphosphate hydrolases"/>
    <property type="match status" value="1"/>
</dbReference>
<keyword evidence="1" id="KW-0547">Nucleotide-binding</keyword>
<dbReference type="CDD" id="cd00130">
    <property type="entry name" value="PAS"/>
    <property type="match status" value="1"/>
</dbReference>
<dbReference type="InterPro" id="IPR002078">
    <property type="entry name" value="Sigma_54_int"/>
</dbReference>
<dbReference type="Gene3D" id="3.30.450.20">
    <property type="entry name" value="PAS domain"/>
    <property type="match status" value="1"/>
</dbReference>
<dbReference type="InterPro" id="IPR025944">
    <property type="entry name" value="Sigma_54_int_dom_CS"/>
</dbReference>
<dbReference type="Proteomes" id="UP000235015">
    <property type="component" value="Unassembled WGS sequence"/>
</dbReference>
<dbReference type="EMBL" id="PKUN01000014">
    <property type="protein sequence ID" value="PLX61585.1"/>
    <property type="molecule type" value="Genomic_DNA"/>
</dbReference>
<dbReference type="PROSITE" id="PS00675">
    <property type="entry name" value="SIGMA54_INTERACT_1"/>
    <property type="match status" value="1"/>
</dbReference>
<organism evidence="8 9">
    <name type="scientific">Sedimenticola selenatireducens</name>
    <dbReference type="NCBI Taxonomy" id="191960"/>
    <lineage>
        <taxon>Bacteria</taxon>
        <taxon>Pseudomonadati</taxon>
        <taxon>Pseudomonadota</taxon>
        <taxon>Gammaproteobacteria</taxon>
        <taxon>Chromatiales</taxon>
        <taxon>Sedimenticolaceae</taxon>
        <taxon>Sedimenticola</taxon>
    </lineage>
</organism>
<dbReference type="InterPro" id="IPR058031">
    <property type="entry name" value="AAA_lid_NorR"/>
</dbReference>
<dbReference type="PANTHER" id="PTHR32071">
    <property type="entry name" value="TRANSCRIPTIONAL REGULATORY PROTEIN"/>
    <property type="match status" value="1"/>
</dbReference>
<dbReference type="FunFam" id="3.40.50.300:FF:000006">
    <property type="entry name" value="DNA-binding transcriptional regulator NtrC"/>
    <property type="match status" value="1"/>
</dbReference>
<dbReference type="InterPro" id="IPR000014">
    <property type="entry name" value="PAS"/>
</dbReference>
<dbReference type="InterPro" id="IPR025662">
    <property type="entry name" value="Sigma_54_int_dom_ATP-bd_1"/>
</dbReference>
<evidence type="ECO:0000256" key="1">
    <source>
        <dbReference type="ARBA" id="ARBA00022741"/>
    </source>
</evidence>
<dbReference type="Pfam" id="PF02954">
    <property type="entry name" value="HTH_8"/>
    <property type="match status" value="1"/>
</dbReference>
<dbReference type="AlphaFoldDB" id="A0A2N6CWE8"/>
<dbReference type="PRINTS" id="PR01590">
    <property type="entry name" value="HTHFIS"/>
</dbReference>
<comment type="caution">
    <text evidence="8">The sequence shown here is derived from an EMBL/GenBank/DDBJ whole genome shotgun (WGS) entry which is preliminary data.</text>
</comment>
<dbReference type="PROSITE" id="PS50045">
    <property type="entry name" value="SIGMA54_INTERACT_4"/>
    <property type="match status" value="1"/>
</dbReference>
<evidence type="ECO:0000256" key="3">
    <source>
        <dbReference type="ARBA" id="ARBA00023015"/>
    </source>
</evidence>
<keyword evidence="5" id="KW-0804">Transcription</keyword>
<dbReference type="SMART" id="SM00382">
    <property type="entry name" value="AAA"/>
    <property type="match status" value="1"/>
</dbReference>
<dbReference type="InterPro" id="IPR002197">
    <property type="entry name" value="HTH_Fis"/>
</dbReference>
<reference evidence="8 9" key="1">
    <citation type="submission" date="2017-11" db="EMBL/GenBank/DDBJ databases">
        <title>Genome-resolved metagenomics identifies genetic mobility, metabolic interactions, and unexpected diversity in perchlorate-reducing communities.</title>
        <authorList>
            <person name="Barnum T.P."/>
            <person name="Figueroa I.A."/>
            <person name="Carlstrom C.I."/>
            <person name="Lucas L.N."/>
            <person name="Engelbrektson A.L."/>
            <person name="Coates J.D."/>
        </authorList>
    </citation>
    <scope>NUCLEOTIDE SEQUENCE [LARGE SCALE GENOMIC DNA]</scope>
    <source>
        <strain evidence="8">BM301</strain>
    </source>
</reference>
<accession>A0A2N6CWE8</accession>
<dbReference type="SUPFAM" id="SSF46689">
    <property type="entry name" value="Homeodomain-like"/>
    <property type="match status" value="1"/>
</dbReference>
<name>A0A2N6CWE8_9GAMM</name>
<evidence type="ECO:0000256" key="4">
    <source>
        <dbReference type="ARBA" id="ARBA00023125"/>
    </source>
</evidence>
<keyword evidence="3" id="KW-0805">Transcription regulation</keyword>
<dbReference type="SUPFAM" id="SSF52540">
    <property type="entry name" value="P-loop containing nucleoside triphosphate hydrolases"/>
    <property type="match status" value="1"/>
</dbReference>
<evidence type="ECO:0000256" key="2">
    <source>
        <dbReference type="ARBA" id="ARBA00022840"/>
    </source>
</evidence>
<evidence type="ECO:0000313" key="9">
    <source>
        <dbReference type="Proteomes" id="UP000235015"/>
    </source>
</evidence>
<dbReference type="Gene3D" id="1.10.8.60">
    <property type="match status" value="1"/>
</dbReference>
<dbReference type="Gene3D" id="3.30.450.40">
    <property type="match status" value="1"/>
</dbReference>
<dbReference type="InterPro" id="IPR027417">
    <property type="entry name" value="P-loop_NTPase"/>
</dbReference>
<evidence type="ECO:0008006" key="10">
    <source>
        <dbReference type="Google" id="ProtNLM"/>
    </source>
</evidence>
<protein>
    <recommendedName>
        <fullName evidence="10">Sigma-54-dependent Fis family transcriptional regulator</fullName>
    </recommendedName>
</protein>
<gene>
    <name evidence="8" type="ORF">C0630_10515</name>
</gene>
<feature type="domain" description="PAS" evidence="7">
    <location>
        <begin position="76"/>
        <end position="153"/>
    </location>
</feature>
<evidence type="ECO:0000256" key="5">
    <source>
        <dbReference type="ARBA" id="ARBA00023163"/>
    </source>
</evidence>
<dbReference type="InterPro" id="IPR003593">
    <property type="entry name" value="AAA+_ATPase"/>
</dbReference>
<proteinExistence type="predicted"/>
<dbReference type="GO" id="GO:0006355">
    <property type="term" value="P:regulation of DNA-templated transcription"/>
    <property type="evidence" value="ECO:0007669"/>
    <property type="project" value="InterPro"/>
</dbReference>
<dbReference type="InterPro" id="IPR035965">
    <property type="entry name" value="PAS-like_dom_sf"/>
</dbReference>
<dbReference type="CDD" id="cd00009">
    <property type="entry name" value="AAA"/>
    <property type="match status" value="1"/>
</dbReference>
<dbReference type="PROSITE" id="PS00688">
    <property type="entry name" value="SIGMA54_INTERACT_3"/>
    <property type="match status" value="1"/>
</dbReference>
<dbReference type="Pfam" id="PF25601">
    <property type="entry name" value="AAA_lid_14"/>
    <property type="match status" value="1"/>
</dbReference>
<dbReference type="PROSITE" id="PS50112">
    <property type="entry name" value="PAS"/>
    <property type="match status" value="1"/>
</dbReference>
<dbReference type="SUPFAM" id="SSF55785">
    <property type="entry name" value="PYP-like sensor domain (PAS domain)"/>
    <property type="match status" value="1"/>
</dbReference>
<dbReference type="InterPro" id="IPR009057">
    <property type="entry name" value="Homeodomain-like_sf"/>
</dbReference>
<dbReference type="Gene3D" id="1.10.10.60">
    <property type="entry name" value="Homeodomain-like"/>
    <property type="match status" value="1"/>
</dbReference>
<sequence length="546" mass="60103">MPAQVSGAEHFNARHHSWTCSSAPVTSPSGLLIGVITLSGESHSTHKHTLGMVISTACAIADAMKRKHSTNEKKKSEQLMYSILRCISEAIMMVDRNGNITHANAKALHLVGMDINTLRDQSVAKLFPKNREILETAKTGESLPLVEVPIEKNRKRNFLMLKSYAVKGESGHCGSLLFLSEKKAFLNGVRKASGLKAGYTFDDIVGISDSLSTQVDLAKVAATSDARVLITGETGTGKELFAHAIHNASERKNGPFVAINCAAIPRDLIESEIMGYASGAYTGARQGGQTGKLELADGGTVFLDEISQMPLDVQAKFLRVLQDGTITRLGDTKPIKLDIRVIAATNENLYEKGNDHSFRHDLYFRLSVVEINVPALRNRHGDIEKLSSVLLERISKKSGRERVHISPEVMSHFKKYPWPGNIRELENVLEMAELTSPAGVIQVTNLPERIRQYVPVDGNALAFVGTATQEQKKSELLPPGLSVESGEEIYKRHSLSIKDAELNCLRRAMVETNGNIAEISRILGLSRSTIYRRIKEFNLNKVIKYN</sequence>
<dbReference type="STRING" id="1111735.GCA_000428045_01741"/>
<dbReference type="InterPro" id="IPR029016">
    <property type="entry name" value="GAF-like_dom_sf"/>
</dbReference>
<dbReference type="GO" id="GO:0043565">
    <property type="term" value="F:sequence-specific DNA binding"/>
    <property type="evidence" value="ECO:0007669"/>
    <property type="project" value="InterPro"/>
</dbReference>
<keyword evidence="4" id="KW-0238">DNA-binding</keyword>
<dbReference type="PROSITE" id="PS00676">
    <property type="entry name" value="SIGMA54_INTERACT_2"/>
    <property type="match status" value="1"/>
</dbReference>
<dbReference type="NCBIfam" id="TIGR00229">
    <property type="entry name" value="sensory_box"/>
    <property type="match status" value="1"/>
</dbReference>
<dbReference type="SMART" id="SM00091">
    <property type="entry name" value="PAS"/>
    <property type="match status" value="1"/>
</dbReference>
<feature type="domain" description="Sigma-54 factor interaction" evidence="6">
    <location>
        <begin position="204"/>
        <end position="434"/>
    </location>
</feature>
<keyword evidence="2" id="KW-0067">ATP-binding</keyword>
<dbReference type="InterPro" id="IPR025943">
    <property type="entry name" value="Sigma_54_int_dom_ATP-bd_2"/>
</dbReference>
<dbReference type="Pfam" id="PF13188">
    <property type="entry name" value="PAS_8"/>
    <property type="match status" value="1"/>
</dbReference>